<proteinExistence type="predicted"/>
<dbReference type="AlphaFoldDB" id="A0A2K3KFK4"/>
<evidence type="ECO:0000313" key="3">
    <source>
        <dbReference type="Proteomes" id="UP000236291"/>
    </source>
</evidence>
<reference evidence="2 3" key="2">
    <citation type="journal article" date="2017" name="Front. Plant Sci.">
        <title>Gene Classification and Mining of Molecular Markers Useful in Red Clover (Trifolium pratense) Breeding.</title>
        <authorList>
            <person name="Istvanek J."/>
            <person name="Dluhosova J."/>
            <person name="Dluhos P."/>
            <person name="Patkova L."/>
            <person name="Nedelnik J."/>
            <person name="Repkova J."/>
        </authorList>
    </citation>
    <scope>NUCLEOTIDE SEQUENCE [LARGE SCALE GENOMIC DNA]</scope>
    <source>
        <strain evidence="3">cv. Tatra</strain>
        <tissue evidence="2">Young leaves</tissue>
    </source>
</reference>
<evidence type="ECO:0000313" key="2">
    <source>
        <dbReference type="EMBL" id="PNX65038.1"/>
    </source>
</evidence>
<accession>A0A2K3KFK4</accession>
<evidence type="ECO:0000256" key="1">
    <source>
        <dbReference type="SAM" id="MobiDB-lite"/>
    </source>
</evidence>
<dbReference type="EMBL" id="ASHM01173975">
    <property type="protein sequence ID" value="PNX65038.1"/>
    <property type="molecule type" value="Genomic_DNA"/>
</dbReference>
<sequence>MELGWGDVENPQHFRLKGSERQPDVERLNHTSIK</sequence>
<feature type="compositionally biased region" description="Basic and acidic residues" evidence="1">
    <location>
        <begin position="17"/>
        <end position="34"/>
    </location>
</feature>
<gene>
    <name evidence="2" type="ORF">L195_g062403</name>
</gene>
<feature type="region of interest" description="Disordered" evidence="1">
    <location>
        <begin position="1"/>
        <end position="34"/>
    </location>
</feature>
<organism evidence="2 3">
    <name type="scientific">Trifolium pratense</name>
    <name type="common">Red clover</name>
    <dbReference type="NCBI Taxonomy" id="57577"/>
    <lineage>
        <taxon>Eukaryota</taxon>
        <taxon>Viridiplantae</taxon>
        <taxon>Streptophyta</taxon>
        <taxon>Embryophyta</taxon>
        <taxon>Tracheophyta</taxon>
        <taxon>Spermatophyta</taxon>
        <taxon>Magnoliopsida</taxon>
        <taxon>eudicotyledons</taxon>
        <taxon>Gunneridae</taxon>
        <taxon>Pentapetalae</taxon>
        <taxon>rosids</taxon>
        <taxon>fabids</taxon>
        <taxon>Fabales</taxon>
        <taxon>Fabaceae</taxon>
        <taxon>Papilionoideae</taxon>
        <taxon>50 kb inversion clade</taxon>
        <taxon>NPAAA clade</taxon>
        <taxon>Hologalegina</taxon>
        <taxon>IRL clade</taxon>
        <taxon>Trifolieae</taxon>
        <taxon>Trifolium</taxon>
    </lineage>
</organism>
<dbReference type="Proteomes" id="UP000236291">
    <property type="component" value="Unassembled WGS sequence"/>
</dbReference>
<comment type="caution">
    <text evidence="2">The sequence shown here is derived from an EMBL/GenBank/DDBJ whole genome shotgun (WGS) entry which is preliminary data.</text>
</comment>
<feature type="non-terminal residue" evidence="2">
    <location>
        <position position="34"/>
    </location>
</feature>
<reference evidence="2 3" key="1">
    <citation type="journal article" date="2014" name="Am. J. Bot.">
        <title>Genome assembly and annotation for red clover (Trifolium pratense; Fabaceae).</title>
        <authorList>
            <person name="Istvanek J."/>
            <person name="Jaros M."/>
            <person name="Krenek A."/>
            <person name="Repkova J."/>
        </authorList>
    </citation>
    <scope>NUCLEOTIDE SEQUENCE [LARGE SCALE GENOMIC DNA]</scope>
    <source>
        <strain evidence="3">cv. Tatra</strain>
        <tissue evidence="2">Young leaves</tissue>
    </source>
</reference>
<protein>
    <submittedName>
        <fullName evidence="2">Uncharacterized protein</fullName>
    </submittedName>
</protein>
<name>A0A2K3KFK4_TRIPR</name>